<dbReference type="PROSITE" id="PS00061">
    <property type="entry name" value="ADH_SHORT"/>
    <property type="match status" value="1"/>
</dbReference>
<reference evidence="5" key="1">
    <citation type="submission" date="2016-10" db="EMBL/GenBank/DDBJ databases">
        <authorList>
            <person name="Varghese N."/>
        </authorList>
    </citation>
    <scope>NUCLEOTIDE SEQUENCE [LARGE SCALE GENOMIC DNA]</scope>
    <source>
        <strain evidence="5">DSM 44719</strain>
    </source>
</reference>
<feature type="region of interest" description="Disordered" evidence="3">
    <location>
        <begin position="263"/>
        <end position="285"/>
    </location>
</feature>
<dbReference type="AlphaFoldDB" id="A0A1H4IWW9"/>
<dbReference type="Gene3D" id="3.40.50.720">
    <property type="entry name" value="NAD(P)-binding Rossmann-like Domain"/>
    <property type="match status" value="1"/>
</dbReference>
<sequence length="285" mass="29335">MAGNVGLGLRGRVCVVTGAAGGIGSEIALTLARAGGRIAGLDIDRLGVSRAMATLREQGYTAIDVDCDVTSTQSVAAAAETVAAELGPSGVLVNNAAALYADALLDIDVDRWQRVMDVNLNGYLRCAQAFGRQMADAGIAGSMIHIGSVSGSLPQPYSGAYSVSKAAVRMLSNLLAIELGEYGIRSNLVSPALLRTQLTEGMYADPAVLAQREAAVPLGRIGTVADVADAVLFLAGDSASYLSGQELAVDGGLAQSWLRTIPRPGFEKSSSSGTRRQDQESGSDC</sequence>
<dbReference type="PANTHER" id="PTHR42760">
    <property type="entry name" value="SHORT-CHAIN DEHYDROGENASES/REDUCTASES FAMILY MEMBER"/>
    <property type="match status" value="1"/>
</dbReference>
<evidence type="ECO:0000256" key="3">
    <source>
        <dbReference type="SAM" id="MobiDB-lite"/>
    </source>
</evidence>
<proteinExistence type="inferred from homology"/>
<dbReference type="OrthoDB" id="4690547at2"/>
<protein>
    <submittedName>
        <fullName evidence="4">NAD(P)-dependent dehydrogenase, short-chain alcohol dehydrogenase family</fullName>
    </submittedName>
</protein>
<dbReference type="Pfam" id="PF13561">
    <property type="entry name" value="adh_short_C2"/>
    <property type="match status" value="1"/>
</dbReference>
<evidence type="ECO:0000256" key="2">
    <source>
        <dbReference type="ARBA" id="ARBA00023002"/>
    </source>
</evidence>
<accession>A0A1H4IWW9</accession>
<name>A0A1H4IWW9_RHOJO</name>
<dbReference type="InterPro" id="IPR002347">
    <property type="entry name" value="SDR_fam"/>
</dbReference>
<dbReference type="Proteomes" id="UP000183407">
    <property type="component" value="Unassembled WGS sequence"/>
</dbReference>
<dbReference type="SUPFAM" id="SSF51735">
    <property type="entry name" value="NAD(P)-binding Rossmann-fold domains"/>
    <property type="match status" value="1"/>
</dbReference>
<dbReference type="FunFam" id="3.40.50.720:FF:000084">
    <property type="entry name" value="Short-chain dehydrogenase reductase"/>
    <property type="match status" value="1"/>
</dbReference>
<dbReference type="InterPro" id="IPR036291">
    <property type="entry name" value="NAD(P)-bd_dom_sf"/>
</dbReference>
<dbReference type="EMBL" id="FNTL01000002">
    <property type="protein sequence ID" value="SEB38584.1"/>
    <property type="molecule type" value="Genomic_DNA"/>
</dbReference>
<organism evidence="4 5">
    <name type="scientific">Rhodococcus jostii</name>
    <dbReference type="NCBI Taxonomy" id="132919"/>
    <lineage>
        <taxon>Bacteria</taxon>
        <taxon>Bacillati</taxon>
        <taxon>Actinomycetota</taxon>
        <taxon>Actinomycetes</taxon>
        <taxon>Mycobacteriales</taxon>
        <taxon>Nocardiaceae</taxon>
        <taxon>Rhodococcus</taxon>
    </lineage>
</organism>
<keyword evidence="2" id="KW-0560">Oxidoreductase</keyword>
<evidence type="ECO:0000313" key="4">
    <source>
        <dbReference type="EMBL" id="SEB38584.1"/>
    </source>
</evidence>
<comment type="similarity">
    <text evidence="1">Belongs to the short-chain dehydrogenases/reductases (SDR) family.</text>
</comment>
<dbReference type="PRINTS" id="PR00081">
    <property type="entry name" value="GDHRDH"/>
</dbReference>
<evidence type="ECO:0000256" key="1">
    <source>
        <dbReference type="ARBA" id="ARBA00006484"/>
    </source>
</evidence>
<gene>
    <name evidence="4" type="ORF">SAMN04490220_0612</name>
</gene>
<dbReference type="PRINTS" id="PR00080">
    <property type="entry name" value="SDRFAMILY"/>
</dbReference>
<evidence type="ECO:0000313" key="5">
    <source>
        <dbReference type="Proteomes" id="UP000183407"/>
    </source>
</evidence>
<dbReference type="RefSeq" id="WP_061042672.1">
    <property type="nucleotide sequence ID" value="NZ_FNTL01000002.1"/>
</dbReference>
<feature type="compositionally biased region" description="Polar residues" evidence="3">
    <location>
        <begin position="268"/>
        <end position="285"/>
    </location>
</feature>
<dbReference type="GO" id="GO:0016616">
    <property type="term" value="F:oxidoreductase activity, acting on the CH-OH group of donors, NAD or NADP as acceptor"/>
    <property type="evidence" value="ECO:0007669"/>
    <property type="project" value="TreeGrafter"/>
</dbReference>
<dbReference type="GO" id="GO:0030497">
    <property type="term" value="P:fatty acid elongation"/>
    <property type="evidence" value="ECO:0007669"/>
    <property type="project" value="TreeGrafter"/>
</dbReference>
<dbReference type="CDD" id="cd05233">
    <property type="entry name" value="SDR_c"/>
    <property type="match status" value="1"/>
</dbReference>
<dbReference type="InterPro" id="IPR020904">
    <property type="entry name" value="Sc_DH/Rdtase_CS"/>
</dbReference>
<dbReference type="PANTHER" id="PTHR42760:SF123">
    <property type="entry name" value="OXIDOREDUCTASE"/>
    <property type="match status" value="1"/>
</dbReference>